<dbReference type="GO" id="GO:0004222">
    <property type="term" value="F:metalloendopeptidase activity"/>
    <property type="evidence" value="ECO:0007669"/>
    <property type="project" value="InterPro"/>
</dbReference>
<evidence type="ECO:0000256" key="1">
    <source>
        <dbReference type="ARBA" id="ARBA00006040"/>
    </source>
</evidence>
<evidence type="ECO:0000256" key="6">
    <source>
        <dbReference type="ARBA" id="ARBA00023049"/>
    </source>
</evidence>
<evidence type="ECO:0000256" key="2">
    <source>
        <dbReference type="ARBA" id="ARBA00022670"/>
    </source>
</evidence>
<proteinExistence type="inferred from homology"/>
<dbReference type="InterPro" id="IPR024077">
    <property type="entry name" value="Neurolysin/TOP_dom2"/>
</dbReference>
<dbReference type="STRING" id="742726.HMPREF9448_01417"/>
<dbReference type="SUPFAM" id="SSF55486">
    <property type="entry name" value="Metalloproteases ('zincins'), catalytic domain"/>
    <property type="match status" value="1"/>
</dbReference>
<dbReference type="Gene3D" id="1.10.1370.10">
    <property type="entry name" value="Neurolysin, domain 3"/>
    <property type="match status" value="1"/>
</dbReference>
<gene>
    <name evidence="9" type="ORF">HMPREF9448_01417</name>
</gene>
<evidence type="ECO:0000313" key="9">
    <source>
        <dbReference type="EMBL" id="EJZ64930.1"/>
    </source>
</evidence>
<evidence type="ECO:0000256" key="5">
    <source>
        <dbReference type="ARBA" id="ARBA00022833"/>
    </source>
</evidence>
<organism evidence="9 10">
    <name type="scientific">Barnesiella intestinihominis YIT 11860</name>
    <dbReference type="NCBI Taxonomy" id="742726"/>
    <lineage>
        <taxon>Bacteria</taxon>
        <taxon>Pseudomonadati</taxon>
        <taxon>Bacteroidota</taxon>
        <taxon>Bacteroidia</taxon>
        <taxon>Bacteroidales</taxon>
        <taxon>Barnesiellaceae</taxon>
        <taxon>Barnesiella</taxon>
    </lineage>
</organism>
<keyword evidence="2 7" id="KW-0645">Protease</keyword>
<evidence type="ECO:0000256" key="7">
    <source>
        <dbReference type="RuleBase" id="RU003435"/>
    </source>
</evidence>
<comment type="similarity">
    <text evidence="1 7">Belongs to the peptidase M3 family.</text>
</comment>
<dbReference type="Gene3D" id="3.40.390.10">
    <property type="entry name" value="Collagenase (Catalytic Domain)"/>
    <property type="match status" value="1"/>
</dbReference>
<feature type="domain" description="Peptidase M3A/M3B catalytic" evidence="8">
    <location>
        <begin position="254"/>
        <end position="699"/>
    </location>
</feature>
<evidence type="ECO:0000313" key="10">
    <source>
        <dbReference type="Proteomes" id="UP000006044"/>
    </source>
</evidence>
<dbReference type="InterPro" id="IPR045090">
    <property type="entry name" value="Pept_M3A_M3B"/>
</dbReference>
<accession>K0XM81</accession>
<dbReference type="HOGENOM" id="CLU_001805_4_0_10"/>
<dbReference type="GO" id="GO:0005829">
    <property type="term" value="C:cytosol"/>
    <property type="evidence" value="ECO:0007669"/>
    <property type="project" value="TreeGrafter"/>
</dbReference>
<keyword evidence="5 7" id="KW-0862">Zinc</keyword>
<dbReference type="PANTHER" id="PTHR43660">
    <property type="entry name" value="DIPEPTIDYL CARBOXYPEPTIDASE"/>
    <property type="match status" value="1"/>
</dbReference>
<dbReference type="InterPro" id="IPR034005">
    <property type="entry name" value="M3A_DCP"/>
</dbReference>
<keyword evidence="6 7" id="KW-0482">Metalloprotease</keyword>
<sequence length="705" mass="80357">MQIEITLHNTVEMKKILLSALTVFTIMAQAANPFFGTYKTPHQTVPFDKIKLSHYEPAFKKAIEENQKEIDAIVNQRSMPTFENTIEALDRSGQMLNRVASAFFALLSAESNDEMMEISQRVQPMLSEHSNNISLNEKLFDRIKFVYDRRDQLDLTPEQKTLLKETYESFALSGAELKGEDREQYRKLSSELSQLTLTFGQNVLKETNLFSMMLSENDLEGLPQSARDAAAALAKSKGKEGFMVNLSYPSYSAFMKYSSRRDLREKLYRAYNSRNLSGEYNNIPVLKRIAEVRLEMAKLFDKPNYAEYKLQRTMAGNSDNVYNLLNQLLDAYKPAALQDVKEVEGFAIGKEGKDITLMPWDFSYYSEQLKHIKYDLNDEMLRPYFEVNNTIKGVFGLATRLYGLHFTKNPKIPVYHPEVEAFEVTDNDGNYVGVIYTDFFPRDGKRAGAWMTEFKGQWKEENGKDSRPHVTIVMNFSRPTSDTPALLTYDEVETFLHEFGHALHGLLSDVTYASLSGTNVYRDFVELPSQFNENYLSEKEFLDSFAVHYKTGEKIPVELVEKIKKSSQYLAAYSCVRQLTFGNLDMAYHTITAPVDDAIAFEKAAIDKTLVLPDVEGTLIAPQFSHIFSGGYAAGYYGYKWAEVLDADAFSVFKANGIFDPVTATSFRDNILKRGGTENPMILYKRFKGSEPTIDALMRRDGIIK</sequence>
<dbReference type="EMBL" id="ADLE01000008">
    <property type="protein sequence ID" value="EJZ64930.1"/>
    <property type="molecule type" value="Genomic_DNA"/>
</dbReference>
<keyword evidence="4 7" id="KW-0378">Hydrolase</keyword>
<protein>
    <recommendedName>
        <fullName evidence="8">Peptidase M3A/M3B catalytic domain-containing protein</fullName>
    </recommendedName>
</protein>
<dbReference type="eggNOG" id="COG0339">
    <property type="taxonomic scope" value="Bacteria"/>
</dbReference>
<dbReference type="Pfam" id="PF01432">
    <property type="entry name" value="Peptidase_M3"/>
    <property type="match status" value="1"/>
</dbReference>
<dbReference type="CDD" id="cd06456">
    <property type="entry name" value="M3A_DCP"/>
    <property type="match status" value="1"/>
</dbReference>
<dbReference type="PANTHER" id="PTHR43660:SF1">
    <property type="entry name" value="DIPEPTIDYL CARBOXYPEPTIDASE"/>
    <property type="match status" value="1"/>
</dbReference>
<comment type="caution">
    <text evidence="9">The sequence shown here is derived from an EMBL/GenBank/DDBJ whole genome shotgun (WGS) entry which is preliminary data.</text>
</comment>
<dbReference type="GO" id="GO:0046872">
    <property type="term" value="F:metal ion binding"/>
    <property type="evidence" value="ECO:0007669"/>
    <property type="project" value="UniProtKB-UniRule"/>
</dbReference>
<evidence type="ECO:0000259" key="8">
    <source>
        <dbReference type="Pfam" id="PF01432"/>
    </source>
</evidence>
<dbReference type="GO" id="GO:0006508">
    <property type="term" value="P:proteolysis"/>
    <property type="evidence" value="ECO:0007669"/>
    <property type="project" value="UniProtKB-KW"/>
</dbReference>
<dbReference type="InterPro" id="IPR024080">
    <property type="entry name" value="Neurolysin/TOP_N"/>
</dbReference>
<keyword evidence="10" id="KW-1185">Reference proteome</keyword>
<dbReference type="PATRIC" id="fig|742726.3.peg.1484"/>
<dbReference type="Proteomes" id="UP000006044">
    <property type="component" value="Unassembled WGS sequence"/>
</dbReference>
<dbReference type="InterPro" id="IPR024079">
    <property type="entry name" value="MetalloPept_cat_dom_sf"/>
</dbReference>
<dbReference type="FunFam" id="3.40.390.10:FF:000009">
    <property type="entry name" value="Oligopeptidase A"/>
    <property type="match status" value="1"/>
</dbReference>
<dbReference type="Gene3D" id="1.20.1050.40">
    <property type="entry name" value="Endopeptidase. Chain P, domain 1"/>
    <property type="match status" value="1"/>
</dbReference>
<dbReference type="InterPro" id="IPR001567">
    <property type="entry name" value="Pept_M3A_M3B_dom"/>
</dbReference>
<keyword evidence="3 7" id="KW-0479">Metal-binding</keyword>
<dbReference type="GO" id="GO:0004180">
    <property type="term" value="F:carboxypeptidase activity"/>
    <property type="evidence" value="ECO:0007669"/>
    <property type="project" value="TreeGrafter"/>
</dbReference>
<comment type="cofactor">
    <cofactor evidence="7">
        <name>Zn(2+)</name>
        <dbReference type="ChEBI" id="CHEBI:29105"/>
    </cofactor>
    <text evidence="7">Binds 1 zinc ion.</text>
</comment>
<name>K0XM81_9BACT</name>
<evidence type="ECO:0000256" key="4">
    <source>
        <dbReference type="ARBA" id="ARBA00022801"/>
    </source>
</evidence>
<dbReference type="AlphaFoldDB" id="K0XM81"/>
<evidence type="ECO:0000256" key="3">
    <source>
        <dbReference type="ARBA" id="ARBA00022723"/>
    </source>
</evidence>
<reference evidence="9 10" key="1">
    <citation type="submission" date="2012-08" db="EMBL/GenBank/DDBJ databases">
        <title>The Genome Sequence of Barnesiella intestinihominis YIT 11860.</title>
        <authorList>
            <consortium name="The Broad Institute Genome Sequencing Platform"/>
            <person name="Earl A."/>
            <person name="Ward D."/>
            <person name="Feldgarden M."/>
            <person name="Gevers D."/>
            <person name="Morotomi M."/>
            <person name="Walker B."/>
            <person name="Young S.K."/>
            <person name="Zeng Q."/>
            <person name="Gargeya S."/>
            <person name="Fitzgerald M."/>
            <person name="Haas B."/>
            <person name="Abouelleil A."/>
            <person name="Alvarado L."/>
            <person name="Arachchi H.M."/>
            <person name="Berlin A.M."/>
            <person name="Chapman S.B."/>
            <person name="Goldberg J."/>
            <person name="Griggs A."/>
            <person name="Gujja S."/>
            <person name="Hansen M."/>
            <person name="Howarth C."/>
            <person name="Imamovic A."/>
            <person name="Larimer J."/>
            <person name="McCowen C."/>
            <person name="Montmayeur A."/>
            <person name="Murphy C."/>
            <person name="Neiman D."/>
            <person name="Pearson M."/>
            <person name="Priest M."/>
            <person name="Roberts A."/>
            <person name="Saif S."/>
            <person name="Shea T."/>
            <person name="Sisk P."/>
            <person name="Sykes S."/>
            <person name="Wortman J."/>
            <person name="Nusbaum C."/>
            <person name="Birren B."/>
        </authorList>
    </citation>
    <scope>NUCLEOTIDE SEQUENCE [LARGE SCALE GENOMIC DNA]</scope>
    <source>
        <strain evidence="9 10">YIT 11860</strain>
    </source>
</reference>